<dbReference type="EMBL" id="BBMN01000009">
    <property type="protein sequence ID" value="GAL06108.1"/>
    <property type="molecule type" value="Genomic_DNA"/>
</dbReference>
<name>A0A090QV28_9GAMM</name>
<proteinExistence type="predicted"/>
<reference evidence="1 2" key="1">
    <citation type="journal article" date="2014" name="Genome Announc.">
        <title>Draft Genome Sequences of Two Vibrionaceae Species, Vibrio ponticus C121 and Photobacterium aphoticum C119, Isolated as Coral Reef Microbiota.</title>
        <authorList>
            <person name="Al-saari N."/>
            <person name="Meirelles P.M."/>
            <person name="Mino S."/>
            <person name="Suda W."/>
            <person name="Oshima K."/>
            <person name="Hattori M."/>
            <person name="Ohkuma M."/>
            <person name="Thompson F.L."/>
            <person name="Gomez-Gil B."/>
            <person name="Sawabe T."/>
            <person name="Sawabe T."/>
        </authorList>
    </citation>
    <scope>NUCLEOTIDE SEQUENCE [LARGE SCALE GENOMIC DNA]</scope>
    <source>
        <strain evidence="1 2">JCM 19237</strain>
    </source>
</reference>
<comment type="caution">
    <text evidence="1">The sequence shown here is derived from an EMBL/GenBank/DDBJ whole genome shotgun (WGS) entry which is preliminary data.</text>
</comment>
<sequence>MQTELTITLLLSEVAMDHVLAKVKGLRKKPYFKLISNSSLFGEVQIDVANCVPYDPDHNLDEDTWFKVEGFSHKAFCLDLLKIQFDSKDYDDLKKDQFGKIGFVFSVQGGDFYFQKVTPSLFIRRKTLVFGEAATIEEDGNRLVINAEPDAIYLTQSDTLIFTNLATISSIFKGIDVLYKEATDQEVEQFLEEDFIELADDYNLAKVSKPNRKRIALAMDTLNAMEPEERDQMLSYIHSYCDQKLRFDTENGKFEIKTDDELKYLLYGIEQRFYTTPLSKERRLANSVQSMD</sequence>
<evidence type="ECO:0000313" key="2">
    <source>
        <dbReference type="Proteomes" id="UP000029227"/>
    </source>
</evidence>
<dbReference type="AlphaFoldDB" id="A0A090QV28"/>
<organism evidence="1 2">
    <name type="scientific">Photobacterium aphoticum</name>
    <dbReference type="NCBI Taxonomy" id="754436"/>
    <lineage>
        <taxon>Bacteria</taxon>
        <taxon>Pseudomonadati</taxon>
        <taxon>Pseudomonadota</taxon>
        <taxon>Gammaproteobacteria</taxon>
        <taxon>Vibrionales</taxon>
        <taxon>Vibrionaceae</taxon>
        <taxon>Photobacterium</taxon>
    </lineage>
</organism>
<accession>A0A090QV28</accession>
<protein>
    <recommendedName>
        <fullName evidence="3">ATP F0F1 synthase synthase</fullName>
    </recommendedName>
</protein>
<dbReference type="Proteomes" id="UP000029227">
    <property type="component" value="Unassembled WGS sequence"/>
</dbReference>
<evidence type="ECO:0000313" key="1">
    <source>
        <dbReference type="EMBL" id="GAL06108.1"/>
    </source>
</evidence>
<dbReference type="eggNOG" id="ENOG502Z9KS">
    <property type="taxonomic scope" value="Bacteria"/>
</dbReference>
<evidence type="ECO:0008006" key="3">
    <source>
        <dbReference type="Google" id="ProtNLM"/>
    </source>
</evidence>
<gene>
    <name evidence="1" type="ORF">JCM19237_1748</name>
</gene>